<dbReference type="AlphaFoldDB" id="A0A9W7D2K9"/>
<organism evidence="2 3">
    <name type="scientific">Phytophthora fragariaefolia</name>
    <dbReference type="NCBI Taxonomy" id="1490495"/>
    <lineage>
        <taxon>Eukaryota</taxon>
        <taxon>Sar</taxon>
        <taxon>Stramenopiles</taxon>
        <taxon>Oomycota</taxon>
        <taxon>Peronosporomycetes</taxon>
        <taxon>Peronosporales</taxon>
        <taxon>Peronosporaceae</taxon>
        <taxon>Phytophthora</taxon>
    </lineage>
</organism>
<accession>A0A9W7D2K9</accession>
<gene>
    <name evidence="2" type="ORF">Pfra01_001869100</name>
</gene>
<dbReference type="EMBL" id="BSXT01002333">
    <property type="protein sequence ID" value="GMF48404.1"/>
    <property type="molecule type" value="Genomic_DNA"/>
</dbReference>
<feature type="compositionally biased region" description="Basic and acidic residues" evidence="1">
    <location>
        <begin position="147"/>
        <end position="158"/>
    </location>
</feature>
<feature type="region of interest" description="Disordered" evidence="1">
    <location>
        <begin position="102"/>
        <end position="180"/>
    </location>
</feature>
<comment type="caution">
    <text evidence="2">The sequence shown here is derived from an EMBL/GenBank/DDBJ whole genome shotgun (WGS) entry which is preliminary data.</text>
</comment>
<proteinExistence type="predicted"/>
<dbReference type="Proteomes" id="UP001165121">
    <property type="component" value="Unassembled WGS sequence"/>
</dbReference>
<keyword evidence="3" id="KW-1185">Reference proteome</keyword>
<reference evidence="2" key="1">
    <citation type="submission" date="2023-04" db="EMBL/GenBank/DDBJ databases">
        <title>Phytophthora fragariaefolia NBRC 109709.</title>
        <authorList>
            <person name="Ichikawa N."/>
            <person name="Sato H."/>
            <person name="Tonouchi N."/>
        </authorList>
    </citation>
    <scope>NUCLEOTIDE SEQUENCE</scope>
    <source>
        <strain evidence="2">NBRC 109709</strain>
    </source>
</reference>
<protein>
    <submittedName>
        <fullName evidence="2">Unnamed protein product</fullName>
    </submittedName>
</protein>
<sequence>MVCHRGNCIRAGTSWLDHLLTGLSLNAVLKCGQLAICHTCARFSALSRLVSIRQVRGQTRLQLQNPFHLVISLQNLLQTRGADAHTGKATSRAQKWLRGIAPAEGDAPEARAGGDASRASESQETSIEATSSGTKRRAHSASNDDDGGGHNDEKRVGADGDEVMGSSTGDGEAKGNSEQLNAGVKQSGSLNAVSGTLNAGDEASATHPLLRLGGVTGGSCRALNMQVSLRPSSSLCLALASLTRVFSVQPAGRYHLLSPRTRRFKWSEFRHPLMLSAMERTFTMDMVGWRCFKLLRLSPIKITKTLNQHLDQMCDQPCWKCDKVLLQAQTSQPCWKCDKVLLQAQTSQPC</sequence>
<feature type="compositionally biased region" description="Polar residues" evidence="1">
    <location>
        <begin position="119"/>
        <end position="133"/>
    </location>
</feature>
<evidence type="ECO:0000313" key="2">
    <source>
        <dbReference type="EMBL" id="GMF48404.1"/>
    </source>
</evidence>
<evidence type="ECO:0000313" key="3">
    <source>
        <dbReference type="Proteomes" id="UP001165121"/>
    </source>
</evidence>
<evidence type="ECO:0000256" key="1">
    <source>
        <dbReference type="SAM" id="MobiDB-lite"/>
    </source>
</evidence>
<name>A0A9W7D2K9_9STRA</name>